<sequence>MASSDFEPLALPEPTYGMGLEPIVGANICQHSDLSLVAKVKHTLGKASFTKLQSSFLGHIINLSARDIVFSGKIFYYLMLRRLKTRGRNLWFTVDMQPLRFSMREFFLTTGIQCEPIHREPRNNGKDPISDPYSWAVRGDYTLTQLQYRLFNEPEEGEEPLDDKEKECLAAVVLTEGILMTPNSTEKIPLSRLKHASDFEMYTAQPWGKEAYNILATCIQKFDKNTWFKGQYSVKGFPMALYIWALSAVPIFGDKFARRCNFSRTFYPLILNWQSSRFARFDDVVEAIKTATCVEVKTIIGDPEEYKHLVDKDDNDFEEVIGLVMKGYRLKKEEWSTRLVDIYCALGELGDKMGEKLPDFEKQEKMEKNLSDSEKLDIILFMLDDFNKRLEAIEEAVKTTSGKDKDKGSHEDEDGQNRNEEVINEEAGKQNVDGDIAREDFVESQSADSVRPSNTQDGSYAADDENTQKTGGDDGNYFEETPKDKSPSPRPSTPKFDLLSEEDEDSGKDKSIDKEKGASSKKRVLRERKQRKCKQSNDGDDDVMNRKERKKRKPSDNPDADIQAREGPQKKKIKSDDVGGVQRKSERNTIPSIHTQPPYTAEKKKDPILYPFSKVDKTRLDVFSDWKNSRKAKQLTILGKKVDAKWFTTLETPGKSLTTMHVDTVVKLLSRREESHPHFYKSKSLTLAETSFLREIDEYYSIFVDNKDEYEFPEEGFSQLFKEAPTNKILAPMLVKERLWMPLMINLEKKEMIIYDLGKHFYTNKIKDKQVGAYAVAMPYIAQKKFGMKNDTKKSPFRISIINCIPQVDKIEDSGVFMLKTIECLAMSITTHGNLKNESIGDLRKKMAVDIFAELQND</sequence>
<proteinExistence type="inferred from homology"/>
<reference evidence="6" key="1">
    <citation type="journal article" date="2014" name="Nat. Commun.">
        <title>The emerging biofuel crop Camelina sativa retains a highly undifferentiated hexaploid genome structure.</title>
        <authorList>
            <person name="Kagale S."/>
            <person name="Koh C."/>
            <person name="Nixon J."/>
            <person name="Bollina V."/>
            <person name="Clarke W.E."/>
            <person name="Tuteja R."/>
            <person name="Spillane C."/>
            <person name="Robinson S.J."/>
            <person name="Links M.G."/>
            <person name="Clarke C."/>
            <person name="Higgins E.E."/>
            <person name="Huebert T."/>
            <person name="Sharpe A.G."/>
            <person name="Parkin I.A."/>
        </authorList>
    </citation>
    <scope>NUCLEOTIDE SEQUENCE [LARGE SCALE GENOMIC DNA]</scope>
    <source>
        <strain evidence="6">cv. DH55</strain>
    </source>
</reference>
<reference evidence="7" key="2">
    <citation type="submission" date="2025-08" db="UniProtKB">
        <authorList>
            <consortium name="RefSeq"/>
        </authorList>
    </citation>
    <scope>IDENTIFICATION</scope>
    <source>
        <tissue evidence="7">Leaf</tissue>
    </source>
</reference>
<evidence type="ECO:0000259" key="5">
    <source>
        <dbReference type="PROSITE" id="PS50600"/>
    </source>
</evidence>
<feature type="compositionally biased region" description="Basic residues" evidence="4">
    <location>
        <begin position="519"/>
        <end position="534"/>
    </location>
</feature>
<evidence type="ECO:0000256" key="4">
    <source>
        <dbReference type="SAM" id="MobiDB-lite"/>
    </source>
</evidence>
<keyword evidence="2" id="KW-0645">Protease</keyword>
<dbReference type="Pfam" id="PF09331">
    <property type="entry name" value="DUF1985"/>
    <property type="match status" value="1"/>
</dbReference>
<feature type="domain" description="Ubiquitin-like protease family profile" evidence="5">
    <location>
        <begin position="640"/>
        <end position="825"/>
    </location>
</feature>
<evidence type="ECO:0000256" key="2">
    <source>
        <dbReference type="ARBA" id="ARBA00022670"/>
    </source>
</evidence>
<feature type="region of interest" description="Disordered" evidence="4">
    <location>
        <begin position="397"/>
        <end position="605"/>
    </location>
</feature>
<gene>
    <name evidence="7" type="primary">LOC104754427</name>
</gene>
<dbReference type="Gene3D" id="3.40.395.10">
    <property type="entry name" value="Adenoviral Proteinase, Chain A"/>
    <property type="match status" value="1"/>
</dbReference>
<organism evidence="6 7">
    <name type="scientific">Camelina sativa</name>
    <name type="common">False flax</name>
    <name type="synonym">Myagrum sativum</name>
    <dbReference type="NCBI Taxonomy" id="90675"/>
    <lineage>
        <taxon>Eukaryota</taxon>
        <taxon>Viridiplantae</taxon>
        <taxon>Streptophyta</taxon>
        <taxon>Embryophyta</taxon>
        <taxon>Tracheophyta</taxon>
        <taxon>Spermatophyta</taxon>
        <taxon>Magnoliopsida</taxon>
        <taxon>eudicotyledons</taxon>
        <taxon>Gunneridae</taxon>
        <taxon>Pentapetalae</taxon>
        <taxon>rosids</taxon>
        <taxon>malvids</taxon>
        <taxon>Brassicales</taxon>
        <taxon>Brassicaceae</taxon>
        <taxon>Camelineae</taxon>
        <taxon>Camelina</taxon>
    </lineage>
</organism>
<keyword evidence="6" id="KW-1185">Reference proteome</keyword>
<evidence type="ECO:0000256" key="1">
    <source>
        <dbReference type="ARBA" id="ARBA00005234"/>
    </source>
</evidence>
<feature type="compositionally biased region" description="Basic and acidic residues" evidence="4">
    <location>
        <begin position="397"/>
        <end position="421"/>
    </location>
</feature>
<dbReference type="GeneID" id="104754427"/>
<evidence type="ECO:0000313" key="7">
    <source>
        <dbReference type="RefSeq" id="XP_010474928.1"/>
    </source>
</evidence>
<feature type="compositionally biased region" description="Basic and acidic residues" evidence="4">
    <location>
        <begin position="562"/>
        <end position="587"/>
    </location>
</feature>
<dbReference type="PROSITE" id="PS50600">
    <property type="entry name" value="ULP_PROTEASE"/>
    <property type="match status" value="1"/>
</dbReference>
<accession>A0ABM0WR01</accession>
<comment type="similarity">
    <text evidence="1">Belongs to the peptidase C48 family.</text>
</comment>
<feature type="compositionally biased region" description="Polar residues" evidence="4">
    <location>
        <begin position="588"/>
        <end position="598"/>
    </location>
</feature>
<keyword evidence="3" id="KW-0378">Hydrolase</keyword>
<dbReference type="PANTHER" id="PTHR48449:SF1">
    <property type="entry name" value="DUF1985 DOMAIN-CONTAINING PROTEIN"/>
    <property type="match status" value="1"/>
</dbReference>
<name>A0ABM0WR01_CAMSA</name>
<dbReference type="PANTHER" id="PTHR48449">
    <property type="entry name" value="DUF1985 DOMAIN-CONTAINING PROTEIN"/>
    <property type="match status" value="1"/>
</dbReference>
<dbReference type="Proteomes" id="UP000694864">
    <property type="component" value="Chromosome 2"/>
</dbReference>
<dbReference type="RefSeq" id="XP_010474928.1">
    <property type="nucleotide sequence ID" value="XM_010476626.1"/>
</dbReference>
<feature type="compositionally biased region" description="Basic and acidic residues" evidence="4">
    <location>
        <begin position="507"/>
        <end position="518"/>
    </location>
</feature>
<evidence type="ECO:0000256" key="3">
    <source>
        <dbReference type="ARBA" id="ARBA00022801"/>
    </source>
</evidence>
<dbReference type="InterPro" id="IPR015410">
    <property type="entry name" value="DUF1985"/>
</dbReference>
<dbReference type="InterPro" id="IPR038765">
    <property type="entry name" value="Papain-like_cys_pep_sf"/>
</dbReference>
<dbReference type="Pfam" id="PF02902">
    <property type="entry name" value="Peptidase_C48"/>
    <property type="match status" value="1"/>
</dbReference>
<evidence type="ECO:0000313" key="6">
    <source>
        <dbReference type="Proteomes" id="UP000694864"/>
    </source>
</evidence>
<protein>
    <submittedName>
        <fullName evidence="7">Uncharacterized protein LOC104754427</fullName>
    </submittedName>
</protein>
<feature type="compositionally biased region" description="Polar residues" evidence="4">
    <location>
        <begin position="443"/>
        <end position="458"/>
    </location>
</feature>
<dbReference type="InterPro" id="IPR003653">
    <property type="entry name" value="Peptidase_C48_C"/>
</dbReference>
<dbReference type="SUPFAM" id="SSF54001">
    <property type="entry name" value="Cysteine proteinases"/>
    <property type="match status" value="1"/>
</dbReference>